<reference evidence="2 3" key="1">
    <citation type="submission" date="2016-06" db="EMBL/GenBank/DDBJ databases">
        <authorList>
            <consortium name="Pathogen Informatics"/>
        </authorList>
    </citation>
    <scope>NUCLEOTIDE SEQUENCE [LARGE SCALE GENOMIC DNA]</scope>
    <source>
        <strain evidence="2">PowCR01</strain>
    </source>
</reference>
<sequence length="109" mass="12681">MSMFLNVLILIDAASVAFLSVTFLMINLNEESLVLSEAHRENGKKALIVAILLYAVFLIFLFAYKAYKNKRKLYNNFFMKRRNTPKYVQLASTYFSTSDECEQYELSKI</sequence>
<dbReference type="Proteomes" id="UP000243200">
    <property type="component" value="Chromosome 8"/>
</dbReference>
<dbReference type="EMBL" id="LT594512">
    <property type="protein sequence ID" value="SBT76861.1"/>
    <property type="molecule type" value="Genomic_DNA"/>
</dbReference>
<evidence type="ECO:0000313" key="2">
    <source>
        <dbReference type="EMBL" id="SBT76861.1"/>
    </source>
</evidence>
<proteinExistence type="predicted"/>
<evidence type="ECO:0000313" key="3">
    <source>
        <dbReference type="Proteomes" id="UP000243200"/>
    </source>
</evidence>
<gene>
    <name evidence="2" type="primary">PowCR01_080035900</name>
    <name evidence="2" type="ORF">POWCR01_080035900</name>
</gene>
<feature type="transmembrane region" description="Helical" evidence="1">
    <location>
        <begin position="46"/>
        <end position="64"/>
    </location>
</feature>
<feature type="transmembrane region" description="Helical" evidence="1">
    <location>
        <begin position="7"/>
        <end position="26"/>
    </location>
</feature>
<keyword evidence="1" id="KW-0472">Membrane</keyword>
<dbReference type="AlphaFoldDB" id="A0A1C3KRV3"/>
<protein>
    <submittedName>
        <fullName evidence="2">Uncharacterized protein</fullName>
    </submittedName>
</protein>
<dbReference type="VEuPathDB" id="PlasmoDB:PocGH01_08037600"/>
<keyword evidence="1" id="KW-0812">Transmembrane</keyword>
<name>A0A1C3KRV3_PLAOA</name>
<evidence type="ECO:0000256" key="1">
    <source>
        <dbReference type="SAM" id="Phobius"/>
    </source>
</evidence>
<keyword evidence="1" id="KW-1133">Transmembrane helix</keyword>
<dbReference type="VEuPathDB" id="PlasmoDB:POWCR01_080035900"/>
<accession>A0A1C3KRV3</accession>
<organism evidence="2 3">
    <name type="scientific">Plasmodium ovale</name>
    <name type="common">malaria parasite P. ovale</name>
    <dbReference type="NCBI Taxonomy" id="36330"/>
    <lineage>
        <taxon>Eukaryota</taxon>
        <taxon>Sar</taxon>
        <taxon>Alveolata</taxon>
        <taxon>Apicomplexa</taxon>
        <taxon>Aconoidasida</taxon>
        <taxon>Haemosporida</taxon>
        <taxon>Plasmodiidae</taxon>
        <taxon>Plasmodium</taxon>
        <taxon>Plasmodium (Plasmodium)</taxon>
    </lineage>
</organism>
<dbReference type="OrthoDB" id="382158at2759"/>